<keyword evidence="3 5" id="KW-1133">Transmembrane helix</keyword>
<evidence type="ECO:0000313" key="6">
    <source>
        <dbReference type="EMBL" id="CAB4568915.1"/>
    </source>
</evidence>
<feature type="transmembrane region" description="Helical" evidence="5">
    <location>
        <begin position="6"/>
        <end position="25"/>
    </location>
</feature>
<dbReference type="AlphaFoldDB" id="A0A6J6E149"/>
<evidence type="ECO:0000256" key="2">
    <source>
        <dbReference type="ARBA" id="ARBA00022692"/>
    </source>
</evidence>
<dbReference type="Pfam" id="PF07681">
    <property type="entry name" value="DoxX"/>
    <property type="match status" value="1"/>
</dbReference>
<dbReference type="EMBL" id="CAEZTI010000161">
    <property type="protein sequence ID" value="CAB4568915.1"/>
    <property type="molecule type" value="Genomic_DNA"/>
</dbReference>
<evidence type="ECO:0000256" key="5">
    <source>
        <dbReference type="SAM" id="Phobius"/>
    </source>
</evidence>
<accession>A0A6J6E149</accession>
<reference evidence="6" key="1">
    <citation type="submission" date="2020-05" db="EMBL/GenBank/DDBJ databases">
        <authorList>
            <person name="Chiriac C."/>
            <person name="Salcher M."/>
            <person name="Ghai R."/>
            <person name="Kavagutti S V."/>
        </authorList>
    </citation>
    <scope>NUCLEOTIDE SEQUENCE</scope>
</reference>
<keyword evidence="4 5" id="KW-0472">Membrane</keyword>
<evidence type="ECO:0000256" key="3">
    <source>
        <dbReference type="ARBA" id="ARBA00022989"/>
    </source>
</evidence>
<name>A0A6J6E149_9ZZZZ</name>
<sequence>MDIVLLIARILFAGMFVMSGINHITKADAMTGYAQFKKVPVPKLSVQLSGVLLALGGLSIILGVYADLGAIVIAALLVIMAIKMHDFWAADAASKQSEMIGFLKNISMAGGALFIFAIAATTVDGTAINIGWTLTDSLFSIAN</sequence>
<feature type="transmembrane region" description="Helical" evidence="5">
    <location>
        <begin position="71"/>
        <end position="90"/>
    </location>
</feature>
<proteinExistence type="predicted"/>
<keyword evidence="2 5" id="KW-0812">Transmembrane</keyword>
<feature type="transmembrane region" description="Helical" evidence="5">
    <location>
        <begin position="102"/>
        <end position="123"/>
    </location>
</feature>
<dbReference type="GO" id="GO:0016020">
    <property type="term" value="C:membrane"/>
    <property type="evidence" value="ECO:0007669"/>
    <property type="project" value="UniProtKB-SubCell"/>
</dbReference>
<dbReference type="InterPro" id="IPR032808">
    <property type="entry name" value="DoxX"/>
</dbReference>
<gene>
    <name evidence="6" type="ORF">UFOPK1619_00811</name>
</gene>
<organism evidence="6">
    <name type="scientific">freshwater metagenome</name>
    <dbReference type="NCBI Taxonomy" id="449393"/>
    <lineage>
        <taxon>unclassified sequences</taxon>
        <taxon>metagenomes</taxon>
        <taxon>ecological metagenomes</taxon>
    </lineage>
</organism>
<protein>
    <submittedName>
        <fullName evidence="6">Unannotated protein</fullName>
    </submittedName>
</protein>
<comment type="subcellular location">
    <subcellularLocation>
        <location evidence="1">Membrane</location>
        <topology evidence="1">Multi-pass membrane protein</topology>
    </subcellularLocation>
</comment>
<feature type="transmembrane region" description="Helical" evidence="5">
    <location>
        <begin position="46"/>
        <end position="65"/>
    </location>
</feature>
<evidence type="ECO:0000256" key="4">
    <source>
        <dbReference type="ARBA" id="ARBA00023136"/>
    </source>
</evidence>
<evidence type="ECO:0000256" key="1">
    <source>
        <dbReference type="ARBA" id="ARBA00004141"/>
    </source>
</evidence>